<dbReference type="STRING" id="1124188.SAMN05444377_10356"/>
<comment type="subcellular location">
    <subcellularLocation>
        <location evidence="7">Cytoplasm</location>
    </subcellularLocation>
</comment>
<evidence type="ECO:0000313" key="9">
    <source>
        <dbReference type="EMBL" id="SHF03587.1"/>
    </source>
</evidence>
<organism evidence="9 10">
    <name type="scientific">Flavobacterium fontis</name>
    <dbReference type="NCBI Taxonomy" id="1124188"/>
    <lineage>
        <taxon>Bacteria</taxon>
        <taxon>Pseudomonadati</taxon>
        <taxon>Bacteroidota</taxon>
        <taxon>Flavobacteriia</taxon>
        <taxon>Flavobacteriales</taxon>
        <taxon>Flavobacteriaceae</taxon>
        <taxon>Flavobacterium</taxon>
    </lineage>
</organism>
<evidence type="ECO:0000256" key="1">
    <source>
        <dbReference type="ARBA" id="ARBA00004926"/>
    </source>
</evidence>
<dbReference type="GO" id="GO:0097367">
    <property type="term" value="F:carbohydrate derivative binding"/>
    <property type="evidence" value="ECO:0007669"/>
    <property type="project" value="InterPro"/>
</dbReference>
<comment type="pathway">
    <text evidence="1 7 8">Carbohydrate degradation; glycolysis; D-glyceraldehyde 3-phosphate and glycerone phosphate from D-glucose: step 2/4.</text>
</comment>
<dbReference type="InterPro" id="IPR018189">
    <property type="entry name" value="Phosphoglucose_isomerase_CS"/>
</dbReference>
<dbReference type="HAMAP" id="MF_00473">
    <property type="entry name" value="G6P_isomerase"/>
    <property type="match status" value="1"/>
</dbReference>
<keyword evidence="3 7" id="KW-0312">Gluconeogenesis</keyword>
<dbReference type="GO" id="GO:0005829">
    <property type="term" value="C:cytosol"/>
    <property type="evidence" value="ECO:0007669"/>
    <property type="project" value="TreeGrafter"/>
</dbReference>
<dbReference type="OrthoDB" id="140919at2"/>
<dbReference type="PROSITE" id="PS51463">
    <property type="entry name" value="P_GLUCOSE_ISOMERASE_3"/>
    <property type="match status" value="1"/>
</dbReference>
<feature type="active site" description="Proton donor" evidence="7">
    <location>
        <position position="355"/>
    </location>
</feature>
<comment type="catalytic activity">
    <reaction evidence="6 7 8">
        <text>alpha-D-glucose 6-phosphate = beta-D-fructose 6-phosphate</text>
        <dbReference type="Rhea" id="RHEA:11816"/>
        <dbReference type="ChEBI" id="CHEBI:57634"/>
        <dbReference type="ChEBI" id="CHEBI:58225"/>
        <dbReference type="EC" id="5.3.1.9"/>
    </reaction>
</comment>
<dbReference type="InterPro" id="IPR035476">
    <property type="entry name" value="SIS_PGI_1"/>
</dbReference>
<reference evidence="9 10" key="1">
    <citation type="submission" date="2016-11" db="EMBL/GenBank/DDBJ databases">
        <authorList>
            <person name="Jaros S."/>
            <person name="Januszkiewicz K."/>
            <person name="Wedrychowicz H."/>
        </authorList>
    </citation>
    <scope>NUCLEOTIDE SEQUENCE [LARGE SCALE GENOMIC DNA]</scope>
    <source>
        <strain evidence="9 10">DSM 25660</strain>
    </source>
</reference>
<evidence type="ECO:0000256" key="6">
    <source>
        <dbReference type="ARBA" id="ARBA00029321"/>
    </source>
</evidence>
<evidence type="ECO:0000256" key="4">
    <source>
        <dbReference type="ARBA" id="ARBA00023152"/>
    </source>
</evidence>
<dbReference type="AlphaFoldDB" id="A0A1M4YCX8"/>
<dbReference type="PROSITE" id="PS00174">
    <property type="entry name" value="P_GLUCOSE_ISOMERASE_2"/>
    <property type="match status" value="1"/>
</dbReference>
<dbReference type="GO" id="GO:0048029">
    <property type="term" value="F:monosaccharide binding"/>
    <property type="evidence" value="ECO:0007669"/>
    <property type="project" value="TreeGrafter"/>
</dbReference>
<keyword evidence="10" id="KW-1185">Reference proteome</keyword>
<dbReference type="InterPro" id="IPR035482">
    <property type="entry name" value="SIS_PGI_2"/>
</dbReference>
<dbReference type="Gene3D" id="3.40.50.10490">
    <property type="entry name" value="Glucose-6-phosphate isomerase like protein, domain 1"/>
    <property type="match status" value="2"/>
</dbReference>
<keyword evidence="7" id="KW-0963">Cytoplasm</keyword>
<keyword evidence="5 7" id="KW-0413">Isomerase</keyword>
<dbReference type="RefSeq" id="WP_073361776.1">
    <property type="nucleotide sequence ID" value="NZ_FQVQ01000003.1"/>
</dbReference>
<dbReference type="GO" id="GO:0006094">
    <property type="term" value="P:gluconeogenesis"/>
    <property type="evidence" value="ECO:0007669"/>
    <property type="project" value="UniProtKB-UniRule"/>
</dbReference>
<dbReference type="UniPathway" id="UPA00109">
    <property type="reaction ID" value="UER00181"/>
</dbReference>
<dbReference type="PRINTS" id="PR00662">
    <property type="entry name" value="G6PISOMERASE"/>
</dbReference>
<dbReference type="GO" id="GO:0006096">
    <property type="term" value="P:glycolytic process"/>
    <property type="evidence" value="ECO:0007669"/>
    <property type="project" value="UniProtKB-UniRule"/>
</dbReference>
<dbReference type="UniPathway" id="UPA00138"/>
<dbReference type="CDD" id="cd05016">
    <property type="entry name" value="SIS_PGI_2"/>
    <property type="match status" value="1"/>
</dbReference>
<dbReference type="FunFam" id="3.40.50.10490:FF:000004">
    <property type="entry name" value="Glucose-6-phosphate isomerase"/>
    <property type="match status" value="1"/>
</dbReference>
<dbReference type="InterPro" id="IPR001672">
    <property type="entry name" value="G6P_Isomerase"/>
</dbReference>
<sequence>MALQAINPTRTAAWAKLQAHYNFMQQQSIKTLFVEQPDRAHTFHIQWEDFLVDYSKNAITRETLQYLLELADEVHLKEAIAAYFEGDLINQTEQRAVLHTALRNPASATVRVDGQNVMPEIFAVKERIKTFVDAIISGTHKGYTGKAITDVVNIGIGGSDLGPAMVVEALQFYKNHLNVHFVSNVDGDHVQEVLKRVNPETTLFVIVSKTFTTQETLTNSETIRHWFLQSAQPADVARHFVAVSTNIQRVTAFGIHPENIFPMWDWVGGRFSLWSAVGLSIALAVGYEHFDQLLAGAHAMDEHFRTTSFDQNIPVILALLSIWYNNFYGAESEALIPYTQYLQKLAPYLQQGIMESNGKSIGRDGNPVNYQTGTIIWGEPGTNSQHAFFQLIHQGTKLIPTDFIGFVKALYGDQNHHDKLMSNFFAQTEALLNGKTEQQVLAEFAQQGISGDKAAFLKPFKVFSGDRPTNTLLIQQLTPASLGKLIALYEHKIFVQGVVWNIFSYDQWGVELGKQLANSILEEIESQQVKTHDSSTTFLLEHFLKNR</sequence>
<evidence type="ECO:0000256" key="7">
    <source>
        <dbReference type="HAMAP-Rule" id="MF_00473"/>
    </source>
</evidence>
<dbReference type="InterPro" id="IPR046348">
    <property type="entry name" value="SIS_dom_sf"/>
</dbReference>
<keyword evidence="4 7" id="KW-0324">Glycolysis</keyword>
<evidence type="ECO:0000313" key="10">
    <source>
        <dbReference type="Proteomes" id="UP000184147"/>
    </source>
</evidence>
<dbReference type="InterPro" id="IPR023096">
    <property type="entry name" value="G6P_Isomerase_C"/>
</dbReference>
<comment type="pathway">
    <text evidence="7">Carbohydrate biosynthesis; gluconeogenesis.</text>
</comment>
<comment type="similarity">
    <text evidence="2 7 8">Belongs to the GPI family.</text>
</comment>
<proteinExistence type="inferred from homology"/>
<dbReference type="SUPFAM" id="SSF53697">
    <property type="entry name" value="SIS domain"/>
    <property type="match status" value="1"/>
</dbReference>
<feature type="active site" evidence="7">
    <location>
        <position position="386"/>
    </location>
</feature>
<accession>A0A1M4YCX8</accession>
<dbReference type="EC" id="5.3.1.9" evidence="7"/>
<dbReference type="Proteomes" id="UP000184147">
    <property type="component" value="Unassembled WGS sequence"/>
</dbReference>
<dbReference type="PROSITE" id="PS00765">
    <property type="entry name" value="P_GLUCOSE_ISOMERASE_1"/>
    <property type="match status" value="1"/>
</dbReference>
<feature type="active site" evidence="7">
    <location>
        <position position="514"/>
    </location>
</feature>
<protein>
    <recommendedName>
        <fullName evidence="7">Glucose-6-phosphate isomerase</fullName>
        <shortName evidence="7">GPI</shortName>
        <ecNumber evidence="7">5.3.1.9</ecNumber>
    </recommendedName>
    <alternativeName>
        <fullName evidence="7">Phosphoglucose isomerase</fullName>
        <shortName evidence="7">PGI</shortName>
    </alternativeName>
    <alternativeName>
        <fullName evidence="7">Phosphohexose isomerase</fullName>
        <shortName evidence="7">PHI</shortName>
    </alternativeName>
</protein>
<dbReference type="PANTHER" id="PTHR11469">
    <property type="entry name" value="GLUCOSE-6-PHOSPHATE ISOMERASE"/>
    <property type="match status" value="1"/>
</dbReference>
<evidence type="ECO:0000256" key="5">
    <source>
        <dbReference type="ARBA" id="ARBA00023235"/>
    </source>
</evidence>
<dbReference type="PANTHER" id="PTHR11469:SF1">
    <property type="entry name" value="GLUCOSE-6-PHOSPHATE ISOMERASE"/>
    <property type="match status" value="1"/>
</dbReference>
<dbReference type="GO" id="GO:0051156">
    <property type="term" value="P:glucose 6-phosphate metabolic process"/>
    <property type="evidence" value="ECO:0007669"/>
    <property type="project" value="TreeGrafter"/>
</dbReference>
<gene>
    <name evidence="7" type="primary">pgi</name>
    <name evidence="9" type="ORF">SAMN05444377_10356</name>
</gene>
<comment type="function">
    <text evidence="7">Catalyzes the reversible isomerization of glucose-6-phosphate to fructose-6-phosphate.</text>
</comment>
<dbReference type="GO" id="GO:0004347">
    <property type="term" value="F:glucose-6-phosphate isomerase activity"/>
    <property type="evidence" value="ECO:0007669"/>
    <property type="project" value="UniProtKB-UniRule"/>
</dbReference>
<evidence type="ECO:0000256" key="8">
    <source>
        <dbReference type="RuleBase" id="RU000612"/>
    </source>
</evidence>
<dbReference type="EMBL" id="FQVQ01000003">
    <property type="protein sequence ID" value="SHF03587.1"/>
    <property type="molecule type" value="Genomic_DNA"/>
</dbReference>
<evidence type="ECO:0000256" key="3">
    <source>
        <dbReference type="ARBA" id="ARBA00022432"/>
    </source>
</evidence>
<dbReference type="NCBIfam" id="NF001211">
    <property type="entry name" value="PRK00179.1"/>
    <property type="match status" value="1"/>
</dbReference>
<dbReference type="CDD" id="cd05015">
    <property type="entry name" value="SIS_PGI_1"/>
    <property type="match status" value="1"/>
</dbReference>
<dbReference type="Pfam" id="PF00342">
    <property type="entry name" value="PGI"/>
    <property type="match status" value="1"/>
</dbReference>
<evidence type="ECO:0000256" key="2">
    <source>
        <dbReference type="ARBA" id="ARBA00006604"/>
    </source>
</evidence>
<name>A0A1M4YCX8_9FLAO</name>
<dbReference type="Gene3D" id="1.10.1390.10">
    <property type="match status" value="1"/>
</dbReference>